<name>A0ACC1J1I0_9FUNG</name>
<evidence type="ECO:0000313" key="2">
    <source>
        <dbReference type="Proteomes" id="UP001150603"/>
    </source>
</evidence>
<evidence type="ECO:0000313" key="1">
    <source>
        <dbReference type="EMBL" id="KAJ1933977.1"/>
    </source>
</evidence>
<proteinExistence type="predicted"/>
<protein>
    <submittedName>
        <fullName evidence="1">Uncharacterized protein</fullName>
    </submittedName>
</protein>
<organism evidence="1 2">
    <name type="scientific">Linderina macrospora</name>
    <dbReference type="NCBI Taxonomy" id="4868"/>
    <lineage>
        <taxon>Eukaryota</taxon>
        <taxon>Fungi</taxon>
        <taxon>Fungi incertae sedis</taxon>
        <taxon>Zoopagomycota</taxon>
        <taxon>Kickxellomycotina</taxon>
        <taxon>Kickxellomycetes</taxon>
        <taxon>Kickxellales</taxon>
        <taxon>Kickxellaceae</taxon>
        <taxon>Linderina</taxon>
    </lineage>
</organism>
<dbReference type="Proteomes" id="UP001150603">
    <property type="component" value="Unassembled WGS sequence"/>
</dbReference>
<feature type="non-terminal residue" evidence="1">
    <location>
        <position position="282"/>
    </location>
</feature>
<dbReference type="EMBL" id="JANBPW010004838">
    <property type="protein sequence ID" value="KAJ1933977.1"/>
    <property type="molecule type" value="Genomic_DNA"/>
</dbReference>
<comment type="caution">
    <text evidence="1">The sequence shown here is derived from an EMBL/GenBank/DDBJ whole genome shotgun (WGS) entry which is preliminary data.</text>
</comment>
<reference evidence="1" key="1">
    <citation type="submission" date="2022-07" db="EMBL/GenBank/DDBJ databases">
        <title>Phylogenomic reconstructions and comparative analyses of Kickxellomycotina fungi.</title>
        <authorList>
            <person name="Reynolds N.K."/>
            <person name="Stajich J.E."/>
            <person name="Barry K."/>
            <person name="Grigoriev I.V."/>
            <person name="Crous P."/>
            <person name="Smith M.E."/>
        </authorList>
    </citation>
    <scope>NUCLEOTIDE SEQUENCE</scope>
    <source>
        <strain evidence="1">NRRL 5244</strain>
    </source>
</reference>
<sequence length="282" mass="32047">MGDLFGVNAPEPLREYYSRSFYRATWVFTALDAGFWTAMWIKPKPLRDVLSLVFSLYYLVFTARGVEKVRKVRALVTIDHLRVSWNKGVDNPILRVVRYLHSSKLTINREVFLPRRAVGNMEQAKCHIYYAGNASEYSETRYIVLNYPGGGFVSMGPKCHSDYLSKWAERTNAVIVSVDYAKAPEYPYPYAIDQCYEVYKDIVTSNGRSIGIHTNEPLKIVLAGDSAGGNITAGVMFRILESPDRLRKPDGIVFIYGCFNVDIRAWLTKDDARILLGSREAD</sequence>
<accession>A0ACC1J1I0</accession>
<gene>
    <name evidence="1" type="ORF">FBU59_005845</name>
</gene>
<keyword evidence="2" id="KW-1185">Reference proteome</keyword>